<feature type="transmembrane region" description="Helical" evidence="7">
    <location>
        <begin position="297"/>
        <end position="316"/>
    </location>
</feature>
<evidence type="ECO:0000256" key="5">
    <source>
        <dbReference type="ARBA" id="ARBA00023136"/>
    </source>
</evidence>
<dbReference type="Pfam" id="PF07690">
    <property type="entry name" value="MFS_1"/>
    <property type="match status" value="1"/>
</dbReference>
<keyword evidence="5 7" id="KW-0472">Membrane</keyword>
<dbReference type="Gene3D" id="1.20.1250.20">
    <property type="entry name" value="MFS general substrate transporter like domains"/>
    <property type="match status" value="2"/>
</dbReference>
<feature type="transmembrane region" description="Helical" evidence="7">
    <location>
        <begin position="85"/>
        <end position="109"/>
    </location>
</feature>
<evidence type="ECO:0000256" key="7">
    <source>
        <dbReference type="SAM" id="Phobius"/>
    </source>
</evidence>
<feature type="transmembrane region" description="Helical" evidence="7">
    <location>
        <begin position="116"/>
        <end position="138"/>
    </location>
</feature>
<keyword evidence="4 7" id="KW-1133">Transmembrane helix</keyword>
<dbReference type="SUPFAM" id="SSF103473">
    <property type="entry name" value="MFS general substrate transporter"/>
    <property type="match status" value="1"/>
</dbReference>
<dbReference type="OrthoDB" id="446368at2759"/>
<proteinExistence type="predicted"/>
<feature type="region of interest" description="Disordered" evidence="6">
    <location>
        <begin position="1"/>
        <end position="30"/>
    </location>
</feature>
<dbReference type="GO" id="GO:0022857">
    <property type="term" value="F:transmembrane transporter activity"/>
    <property type="evidence" value="ECO:0007669"/>
    <property type="project" value="InterPro"/>
</dbReference>
<reference evidence="8" key="1">
    <citation type="submission" date="2020-11" db="EMBL/GenBank/DDBJ databases">
        <authorList>
            <person name="Tran Van P."/>
        </authorList>
    </citation>
    <scope>NUCLEOTIDE SEQUENCE</scope>
</reference>
<feature type="transmembrane region" description="Helical" evidence="7">
    <location>
        <begin position="187"/>
        <end position="207"/>
    </location>
</feature>
<comment type="subcellular location">
    <subcellularLocation>
        <location evidence="1">Membrane</location>
        <topology evidence="1">Multi-pass membrane protein</topology>
    </subcellularLocation>
</comment>
<dbReference type="InterPro" id="IPR050930">
    <property type="entry name" value="MFS_Vesicular_Transporter"/>
</dbReference>
<dbReference type="PANTHER" id="PTHR23506:SF28">
    <property type="entry name" value="MFS-TYPE TRANSPORTER SLC18B1-LIKE PROTEIN"/>
    <property type="match status" value="1"/>
</dbReference>
<evidence type="ECO:0000256" key="2">
    <source>
        <dbReference type="ARBA" id="ARBA00022448"/>
    </source>
</evidence>
<evidence type="ECO:0000256" key="4">
    <source>
        <dbReference type="ARBA" id="ARBA00022989"/>
    </source>
</evidence>
<accession>A0A7R8ZN70</accession>
<dbReference type="InterPro" id="IPR011701">
    <property type="entry name" value="MFS"/>
</dbReference>
<organism evidence="8">
    <name type="scientific">Cyprideis torosa</name>
    <dbReference type="NCBI Taxonomy" id="163714"/>
    <lineage>
        <taxon>Eukaryota</taxon>
        <taxon>Metazoa</taxon>
        <taxon>Ecdysozoa</taxon>
        <taxon>Arthropoda</taxon>
        <taxon>Crustacea</taxon>
        <taxon>Oligostraca</taxon>
        <taxon>Ostracoda</taxon>
        <taxon>Podocopa</taxon>
        <taxon>Podocopida</taxon>
        <taxon>Cytherocopina</taxon>
        <taxon>Cytheroidea</taxon>
        <taxon>Cytherideidae</taxon>
        <taxon>Cyprideis</taxon>
    </lineage>
</organism>
<evidence type="ECO:0000256" key="1">
    <source>
        <dbReference type="ARBA" id="ARBA00004141"/>
    </source>
</evidence>
<gene>
    <name evidence="8" type="ORF">CTOB1V02_LOCUS7915</name>
</gene>
<dbReference type="EMBL" id="OB662430">
    <property type="protein sequence ID" value="CAD7230051.1"/>
    <property type="molecule type" value="Genomic_DNA"/>
</dbReference>
<sequence>MSGGLTISNPAMDKSTDHLTEMGISDGSEEKKQTRGIVELVKSLTWRERFFLLSLCSTAFAGFACLSILAPFFPDEAEQKGISETMVSLVFSSYALCAFLAAPVVGLLVKVISLRLILIGGIIVTGIATAVFGMLGGIENGDTFLTMCFLVRIISGIGYAAYQTAIFALLSIWFPNDIGVVMSITEILVASGMSAGPAIGSIFYELGGYGLPFYVLGGFMLANVVLALVALPAKESFESPVEEDKEDHPGNLDIMRIPSAIFISIAICMTALIWTALFPTLQPHTEEIGVGPSGTGMMFFVQMGLYAVVGPFAGWLSDKDPNNRRLYISGGCFFVGIGFFLLGPSPWIPKLEQTVALDYISVSIIGISLGFAIVPCFGAFYQVAHEDGKFPNNMATNGVVSGLWTSSWSLGEVLGPVVGGVLSENFGFETAMTVVGLLSIGLTAAPSEEEEEEGTTLLFQLHRGLKDAVVVPQDKVVMFLLLFYDRLSA</sequence>
<dbReference type="PROSITE" id="PS50850">
    <property type="entry name" value="MFS"/>
    <property type="match status" value="1"/>
</dbReference>
<feature type="transmembrane region" description="Helical" evidence="7">
    <location>
        <begin position="144"/>
        <end position="175"/>
    </location>
</feature>
<feature type="transmembrane region" description="Helical" evidence="7">
    <location>
        <begin position="213"/>
        <end position="233"/>
    </location>
</feature>
<dbReference type="PANTHER" id="PTHR23506">
    <property type="entry name" value="GH10249P"/>
    <property type="match status" value="1"/>
</dbReference>
<name>A0A7R8ZN70_9CRUS</name>
<protein>
    <submittedName>
        <fullName evidence="8">Uncharacterized protein</fullName>
    </submittedName>
</protein>
<feature type="transmembrane region" description="Helical" evidence="7">
    <location>
        <begin position="359"/>
        <end position="381"/>
    </location>
</feature>
<dbReference type="InterPro" id="IPR020846">
    <property type="entry name" value="MFS_dom"/>
</dbReference>
<feature type="transmembrane region" description="Helical" evidence="7">
    <location>
        <begin position="50"/>
        <end position="73"/>
    </location>
</feature>
<dbReference type="InterPro" id="IPR036259">
    <property type="entry name" value="MFS_trans_sf"/>
</dbReference>
<keyword evidence="2" id="KW-0813">Transport</keyword>
<feature type="transmembrane region" description="Helical" evidence="7">
    <location>
        <begin position="254"/>
        <end position="277"/>
    </location>
</feature>
<evidence type="ECO:0000313" key="8">
    <source>
        <dbReference type="EMBL" id="CAD7230051.1"/>
    </source>
</evidence>
<evidence type="ECO:0000256" key="3">
    <source>
        <dbReference type="ARBA" id="ARBA00022692"/>
    </source>
</evidence>
<feature type="transmembrane region" description="Helical" evidence="7">
    <location>
        <begin position="328"/>
        <end position="347"/>
    </location>
</feature>
<keyword evidence="3 7" id="KW-0812">Transmembrane</keyword>
<evidence type="ECO:0000256" key="6">
    <source>
        <dbReference type="SAM" id="MobiDB-lite"/>
    </source>
</evidence>
<dbReference type="AlphaFoldDB" id="A0A7R8ZN70"/>
<dbReference type="GO" id="GO:0016020">
    <property type="term" value="C:membrane"/>
    <property type="evidence" value="ECO:0007669"/>
    <property type="project" value="UniProtKB-SubCell"/>
</dbReference>